<dbReference type="RefSeq" id="XP_031572427.1">
    <property type="nucleotide sequence ID" value="XM_031716567.1"/>
</dbReference>
<dbReference type="Proteomes" id="UP000515163">
    <property type="component" value="Unplaced"/>
</dbReference>
<evidence type="ECO:0000313" key="1">
    <source>
        <dbReference type="Proteomes" id="UP000515163"/>
    </source>
</evidence>
<reference evidence="2" key="1">
    <citation type="submission" date="2025-08" db="UniProtKB">
        <authorList>
            <consortium name="RefSeq"/>
        </authorList>
    </citation>
    <scope>IDENTIFICATION</scope>
    <source>
        <tissue evidence="2">Tentacle</tissue>
    </source>
</reference>
<sequence length="110" mass="12874">MPLLQREAHDIQEDWNSHRIRFQKGKDRPCGVPNDLFDLPSMHGAQDMKHEVSHSDISFLKEKFDLGQDLDYLPQTFKEEADLFIKFTGRVLKLETATEIYEALVLHFSQ</sequence>
<gene>
    <name evidence="2" type="primary">LOC116306494</name>
</gene>
<dbReference type="OrthoDB" id="5984603at2759"/>
<dbReference type="AlphaFoldDB" id="A0A6P8IZ14"/>
<proteinExistence type="predicted"/>
<protein>
    <submittedName>
        <fullName evidence="2">Uncharacterized protein LOC116306494</fullName>
    </submittedName>
</protein>
<evidence type="ECO:0000313" key="2">
    <source>
        <dbReference type="RefSeq" id="XP_031572427.1"/>
    </source>
</evidence>
<accession>A0A6P8IZ14</accession>
<keyword evidence="1" id="KW-1185">Reference proteome</keyword>
<name>A0A6P8IZ14_ACTTE</name>
<dbReference type="GeneID" id="116306494"/>
<dbReference type="KEGG" id="aten:116306494"/>
<organism evidence="1 2">
    <name type="scientific">Actinia tenebrosa</name>
    <name type="common">Australian red waratah sea anemone</name>
    <dbReference type="NCBI Taxonomy" id="6105"/>
    <lineage>
        <taxon>Eukaryota</taxon>
        <taxon>Metazoa</taxon>
        <taxon>Cnidaria</taxon>
        <taxon>Anthozoa</taxon>
        <taxon>Hexacorallia</taxon>
        <taxon>Actiniaria</taxon>
        <taxon>Actiniidae</taxon>
        <taxon>Actinia</taxon>
    </lineage>
</organism>
<dbReference type="InParanoid" id="A0A6P8IZ14"/>